<dbReference type="CDD" id="cd07010">
    <property type="entry name" value="cupin_PMI_type_I_N_bac"/>
    <property type="match status" value="1"/>
</dbReference>
<keyword evidence="2" id="KW-0862">Zinc</keyword>
<accession>A0ABU7XR38</accession>
<organism evidence="3 4">
    <name type="scientific">Flavivirga spongiicola</name>
    <dbReference type="NCBI Taxonomy" id="421621"/>
    <lineage>
        <taxon>Bacteria</taxon>
        <taxon>Pseudomonadati</taxon>
        <taxon>Bacteroidota</taxon>
        <taxon>Flavobacteriia</taxon>
        <taxon>Flavobacteriales</taxon>
        <taxon>Flavobacteriaceae</taxon>
        <taxon>Flavivirga</taxon>
    </lineage>
</organism>
<comment type="caution">
    <text evidence="3">The sequence shown here is derived from an EMBL/GenBank/DDBJ whole genome shotgun (WGS) entry which is preliminary data.</text>
</comment>
<sequence length="588" mass="68612">MKRKTSQFLLPIEKPNHDKKSYDIYPAFHVKDGSINVGYKTLADKICNEKVIILDGYIGLDWEEISSSLKLSLEDRGLRVIILNISNYLKSEKDISDLVNPFLGGEDPVFGYRADIELNDFFDNMKIDSLKLEESTNTILIYGTGASQLNFDGFLVYFDLPKNELQYRMRANEVANLGFTKGKNPKQMYKHFYFVDWIVLNKEKKKLLPKIDIIVDKQRSRNLCWMTGELLRQELNNMSKKYFRVRPWFESGVWGGQWIREKIHDLSQDVPNYAWSFEMIVPENGLLFESEGKLLEVSFDMLMFQEQENILGKAAKRFGDEFPIRFDFLDTFQGGNLSVQCHPKPDYIKKEFGENFTQDETYYILDAEDDAEVYLGFQNDIDETKFKKALEHSYETKETLDVESYVQKLPAKKHDLFLIPHGTIHCSGTNNMVLEISATPYIFTFKMYDWLRMDLDGNPRPMNIDRAFENLNFERKGQNVQDTLISKPIVENSGDDWKKIHLPTHPDHFYDVYRYEFEDKIHIDTKQQCHVLMLVEGETIELNVNEDKRTFHYAETFAIPAAAKNYTLINTGNKQAKVIVSFVKENAC</sequence>
<dbReference type="InterPro" id="IPR011051">
    <property type="entry name" value="RmlC_Cupin_sf"/>
</dbReference>
<protein>
    <submittedName>
        <fullName evidence="3">Class I mannose-6-phosphate isomerase</fullName>
    </submittedName>
</protein>
<dbReference type="PANTHER" id="PTHR42742:SF3">
    <property type="entry name" value="FRUCTOKINASE"/>
    <property type="match status" value="1"/>
</dbReference>
<dbReference type="Proteomes" id="UP001337305">
    <property type="component" value="Unassembled WGS sequence"/>
</dbReference>
<dbReference type="PANTHER" id="PTHR42742">
    <property type="entry name" value="TRANSCRIPTIONAL REPRESSOR MPRA"/>
    <property type="match status" value="1"/>
</dbReference>
<dbReference type="SUPFAM" id="SSF51182">
    <property type="entry name" value="RmlC-like cupins"/>
    <property type="match status" value="1"/>
</dbReference>
<dbReference type="GO" id="GO:0016853">
    <property type="term" value="F:isomerase activity"/>
    <property type="evidence" value="ECO:0007669"/>
    <property type="project" value="UniProtKB-KW"/>
</dbReference>
<name>A0ABU7XR38_9FLAO</name>
<keyword evidence="1" id="KW-0479">Metal-binding</keyword>
<evidence type="ECO:0000256" key="1">
    <source>
        <dbReference type="ARBA" id="ARBA00022723"/>
    </source>
</evidence>
<dbReference type="InterPro" id="IPR014710">
    <property type="entry name" value="RmlC-like_jellyroll"/>
</dbReference>
<proteinExistence type="predicted"/>
<evidence type="ECO:0000313" key="3">
    <source>
        <dbReference type="EMBL" id="MEF3833195.1"/>
    </source>
</evidence>
<keyword evidence="3" id="KW-0413">Isomerase</keyword>
<dbReference type="RefSeq" id="WP_303305545.1">
    <property type="nucleotide sequence ID" value="NZ_JAODOP010000004.1"/>
</dbReference>
<dbReference type="EMBL" id="JAODOP010000004">
    <property type="protein sequence ID" value="MEF3833195.1"/>
    <property type="molecule type" value="Genomic_DNA"/>
</dbReference>
<evidence type="ECO:0000313" key="4">
    <source>
        <dbReference type="Proteomes" id="UP001337305"/>
    </source>
</evidence>
<evidence type="ECO:0000256" key="2">
    <source>
        <dbReference type="ARBA" id="ARBA00022833"/>
    </source>
</evidence>
<dbReference type="InterPro" id="IPR051804">
    <property type="entry name" value="Carb_Metab_Reg_Kinase/Isom"/>
</dbReference>
<reference evidence="3 4" key="1">
    <citation type="submission" date="2022-09" db="EMBL/GenBank/DDBJ databases">
        <title>Genome sequencing of Flavivirga sp. MEBiC05379.</title>
        <authorList>
            <person name="Oh H.-M."/>
            <person name="Kwon K.K."/>
            <person name="Park M.J."/>
            <person name="Yang S.-H."/>
        </authorList>
    </citation>
    <scope>NUCLEOTIDE SEQUENCE [LARGE SCALE GENOMIC DNA]</scope>
    <source>
        <strain evidence="3 4">MEBiC05379</strain>
    </source>
</reference>
<keyword evidence="4" id="KW-1185">Reference proteome</keyword>
<gene>
    <name evidence="3" type="ORF">N1F79_08630</name>
</gene>
<dbReference type="Gene3D" id="2.60.120.10">
    <property type="entry name" value="Jelly Rolls"/>
    <property type="match status" value="2"/>
</dbReference>